<feature type="compositionally biased region" description="Pro residues" evidence="1">
    <location>
        <begin position="107"/>
        <end position="116"/>
    </location>
</feature>
<proteinExistence type="predicted"/>
<protein>
    <submittedName>
        <fullName evidence="2">Uncharacterized protein</fullName>
    </submittedName>
</protein>
<sequence length="136" mass="14694">MGTGGGQRTRGQEGKNKKRHSEKPQIAPFQSRRRRLTGRPMDLSTGLRGTVQAPPAHLRSPSQRPFRPQIPIKGSPIDRESERGGRAGPGEQAEAAVHEAVLSCPSRRPPPPPPPYRSLAHRSGILEELAGAHSPA</sequence>
<evidence type="ECO:0000313" key="3">
    <source>
        <dbReference type="Proteomes" id="UP000247810"/>
    </source>
</evidence>
<organism evidence="2 3">
    <name type="scientific">Aspergillus ellipticus CBS 707.79</name>
    <dbReference type="NCBI Taxonomy" id="1448320"/>
    <lineage>
        <taxon>Eukaryota</taxon>
        <taxon>Fungi</taxon>
        <taxon>Dikarya</taxon>
        <taxon>Ascomycota</taxon>
        <taxon>Pezizomycotina</taxon>
        <taxon>Eurotiomycetes</taxon>
        <taxon>Eurotiomycetidae</taxon>
        <taxon>Eurotiales</taxon>
        <taxon>Aspergillaceae</taxon>
        <taxon>Aspergillus</taxon>
        <taxon>Aspergillus subgen. Circumdati</taxon>
    </lineage>
</organism>
<feature type="compositionally biased region" description="Basic and acidic residues" evidence="1">
    <location>
        <begin position="76"/>
        <end position="85"/>
    </location>
</feature>
<name>A0A319DHA0_9EURO</name>
<accession>A0A319DHA0</accession>
<dbReference type="VEuPathDB" id="FungiDB:BO71DRAFT_407518"/>
<evidence type="ECO:0000313" key="2">
    <source>
        <dbReference type="EMBL" id="PYH96719.1"/>
    </source>
</evidence>
<dbReference type="AlphaFoldDB" id="A0A319DHA0"/>
<feature type="region of interest" description="Disordered" evidence="1">
    <location>
        <begin position="1"/>
        <end position="136"/>
    </location>
</feature>
<dbReference type="EMBL" id="KZ825834">
    <property type="protein sequence ID" value="PYH96719.1"/>
    <property type="molecule type" value="Genomic_DNA"/>
</dbReference>
<dbReference type="Proteomes" id="UP000247810">
    <property type="component" value="Unassembled WGS sequence"/>
</dbReference>
<evidence type="ECO:0000256" key="1">
    <source>
        <dbReference type="SAM" id="MobiDB-lite"/>
    </source>
</evidence>
<reference evidence="2 3" key="1">
    <citation type="submission" date="2018-02" db="EMBL/GenBank/DDBJ databases">
        <title>The genomes of Aspergillus section Nigri reveals drivers in fungal speciation.</title>
        <authorList>
            <consortium name="DOE Joint Genome Institute"/>
            <person name="Vesth T.C."/>
            <person name="Nybo J."/>
            <person name="Theobald S."/>
            <person name="Brandl J."/>
            <person name="Frisvad J.C."/>
            <person name="Nielsen K.F."/>
            <person name="Lyhne E.K."/>
            <person name="Kogle M.E."/>
            <person name="Kuo A."/>
            <person name="Riley R."/>
            <person name="Clum A."/>
            <person name="Nolan M."/>
            <person name="Lipzen A."/>
            <person name="Salamov A."/>
            <person name="Henrissat B."/>
            <person name="Wiebenga A."/>
            <person name="De vries R.P."/>
            <person name="Grigoriev I.V."/>
            <person name="Mortensen U.H."/>
            <person name="Andersen M.R."/>
            <person name="Baker S.E."/>
        </authorList>
    </citation>
    <scope>NUCLEOTIDE SEQUENCE [LARGE SCALE GENOMIC DNA]</scope>
    <source>
        <strain evidence="2 3">CBS 707.79</strain>
    </source>
</reference>
<keyword evidence="3" id="KW-1185">Reference proteome</keyword>
<gene>
    <name evidence="2" type="ORF">BO71DRAFT_407518</name>
</gene>